<gene>
    <name evidence="2" type="ORF">ACFSYJ_41570</name>
</gene>
<reference evidence="3" key="1">
    <citation type="journal article" date="2019" name="Int. J. Syst. Evol. Microbiol.">
        <title>The Global Catalogue of Microorganisms (GCM) 10K type strain sequencing project: providing services to taxonomists for standard genome sequencing and annotation.</title>
        <authorList>
            <consortium name="The Broad Institute Genomics Platform"/>
            <consortium name="The Broad Institute Genome Sequencing Center for Infectious Disease"/>
            <person name="Wu L."/>
            <person name="Ma J."/>
        </authorList>
    </citation>
    <scope>NUCLEOTIDE SEQUENCE [LARGE SCALE GENOMIC DNA]</scope>
    <source>
        <strain evidence="3">CGMCC 4.7643</strain>
    </source>
</reference>
<dbReference type="Gene3D" id="1.10.1200.10">
    <property type="entry name" value="ACP-like"/>
    <property type="match status" value="1"/>
</dbReference>
<comment type="caution">
    <text evidence="2">The sequence shown here is derived from an EMBL/GenBank/DDBJ whole genome shotgun (WGS) entry which is preliminary data.</text>
</comment>
<name>A0ABW5GWF5_9PSEU</name>
<evidence type="ECO:0000259" key="1">
    <source>
        <dbReference type="PROSITE" id="PS50075"/>
    </source>
</evidence>
<keyword evidence="3" id="KW-1185">Reference proteome</keyword>
<dbReference type="SUPFAM" id="SSF47336">
    <property type="entry name" value="ACP-like"/>
    <property type="match status" value="1"/>
</dbReference>
<organism evidence="2 3">
    <name type="scientific">Amycolatopsis samaneae</name>
    <dbReference type="NCBI Taxonomy" id="664691"/>
    <lineage>
        <taxon>Bacteria</taxon>
        <taxon>Bacillati</taxon>
        <taxon>Actinomycetota</taxon>
        <taxon>Actinomycetes</taxon>
        <taxon>Pseudonocardiales</taxon>
        <taxon>Pseudonocardiaceae</taxon>
        <taxon>Amycolatopsis</taxon>
    </lineage>
</organism>
<accession>A0ABW5GWF5</accession>
<dbReference type="InterPro" id="IPR036736">
    <property type="entry name" value="ACP-like_sf"/>
</dbReference>
<proteinExistence type="predicted"/>
<evidence type="ECO:0000313" key="2">
    <source>
        <dbReference type="EMBL" id="MFD2465166.1"/>
    </source>
</evidence>
<dbReference type="Pfam" id="PF00550">
    <property type="entry name" value="PP-binding"/>
    <property type="match status" value="1"/>
</dbReference>
<dbReference type="RefSeq" id="WP_345407268.1">
    <property type="nucleotide sequence ID" value="NZ_BAABHG010000022.1"/>
</dbReference>
<dbReference type="Proteomes" id="UP001597419">
    <property type="component" value="Unassembled WGS sequence"/>
</dbReference>
<dbReference type="InterPro" id="IPR009081">
    <property type="entry name" value="PP-bd_ACP"/>
</dbReference>
<dbReference type="PROSITE" id="PS50075">
    <property type="entry name" value="CARRIER"/>
    <property type="match status" value="1"/>
</dbReference>
<sequence>MPSDARGQIRDFITGKFPGVEFADGDDIFTLGFATSLFAMQLVMFVEKTFGFEIGNEDLEMANFRSVDAMAALVDRNLDAVSAGR</sequence>
<feature type="domain" description="Carrier" evidence="1">
    <location>
        <begin position="1"/>
        <end position="78"/>
    </location>
</feature>
<dbReference type="EMBL" id="JBHUKU010000029">
    <property type="protein sequence ID" value="MFD2465166.1"/>
    <property type="molecule type" value="Genomic_DNA"/>
</dbReference>
<protein>
    <submittedName>
        <fullName evidence="2">Phosphopantetheine-binding protein</fullName>
    </submittedName>
</protein>
<evidence type="ECO:0000313" key="3">
    <source>
        <dbReference type="Proteomes" id="UP001597419"/>
    </source>
</evidence>